<evidence type="ECO:0000259" key="9">
    <source>
        <dbReference type="Pfam" id="PF00881"/>
    </source>
</evidence>
<dbReference type="PIRSF" id="PIRSF000232">
    <property type="entry name" value="YdjA"/>
    <property type="match status" value="1"/>
</dbReference>
<dbReference type="InterPro" id="IPR029479">
    <property type="entry name" value="Nitroreductase"/>
</dbReference>
<organism evidence="10 11">
    <name type="scientific">Parathalassolituus penaei</name>
    <dbReference type="NCBI Taxonomy" id="2997323"/>
    <lineage>
        <taxon>Bacteria</taxon>
        <taxon>Pseudomonadati</taxon>
        <taxon>Pseudomonadota</taxon>
        <taxon>Gammaproteobacteria</taxon>
        <taxon>Oceanospirillales</taxon>
        <taxon>Oceanospirillaceae</taxon>
        <taxon>Parathalassolituus</taxon>
    </lineage>
</organism>
<dbReference type="PANTHER" id="PTHR43821:SF1">
    <property type="entry name" value="NAD(P)H NITROREDUCTASE YDJA-RELATED"/>
    <property type="match status" value="1"/>
</dbReference>
<sequence>MDAIEAITRRVSVPVLSGPDVTDEQIQLLVSAALRAADHAWLRPSRYLLVRGEALAQLGDVFASTLESGERTDDAVARMKSLPLRAPLIMVSVCRVIEHPKVPRDEQLLSTGAGVQNLLNVAHAIGLGAIWRTGAITQHPLVRAAFGLTEQDVIVGFIYVGTPAGKLKEPPELNPSDFVTDWKS</sequence>
<accession>A0A9X3ISR2</accession>
<keyword evidence="3 7" id="KW-0288">FMN</keyword>
<dbReference type="AlphaFoldDB" id="A0A9X3ISR2"/>
<evidence type="ECO:0000256" key="3">
    <source>
        <dbReference type="ARBA" id="ARBA00022643"/>
    </source>
</evidence>
<reference evidence="10" key="1">
    <citation type="submission" date="2022-11" db="EMBL/GenBank/DDBJ databases">
        <title>Parathalassolutuus dongxingensis gen. nov., sp. nov., a novel member of family Oceanospirillaceae isolated from a coastal shrimp pond in Guangxi, China.</title>
        <authorList>
            <person name="Chen H."/>
        </authorList>
    </citation>
    <scope>NUCLEOTIDE SEQUENCE</scope>
    <source>
        <strain evidence="10">G-43</strain>
    </source>
</reference>
<evidence type="ECO:0000256" key="7">
    <source>
        <dbReference type="PIRNR" id="PIRNR000232"/>
    </source>
</evidence>
<feature type="domain" description="Nitroreductase" evidence="9">
    <location>
        <begin position="9"/>
        <end position="161"/>
    </location>
</feature>
<feature type="binding site" evidence="8">
    <location>
        <position position="35"/>
    </location>
    <ligand>
        <name>FMN</name>
        <dbReference type="ChEBI" id="CHEBI:58210"/>
        <note>ligand shared between dimeric partners</note>
    </ligand>
</feature>
<evidence type="ECO:0000256" key="1">
    <source>
        <dbReference type="ARBA" id="ARBA00007118"/>
    </source>
</evidence>
<dbReference type="Pfam" id="PF00881">
    <property type="entry name" value="Nitroreductase"/>
    <property type="match status" value="1"/>
</dbReference>
<protein>
    <recommendedName>
        <fullName evidence="7">Putative NAD(P)H nitroreductase</fullName>
        <ecNumber evidence="7">1.-.-.-</ecNumber>
    </recommendedName>
</protein>
<dbReference type="SUPFAM" id="SSF55469">
    <property type="entry name" value="FMN-dependent nitroreductase-like"/>
    <property type="match status" value="1"/>
</dbReference>
<feature type="binding site" description="in other chain" evidence="8">
    <location>
        <begin position="131"/>
        <end position="133"/>
    </location>
    <ligand>
        <name>FMN</name>
        <dbReference type="ChEBI" id="CHEBI:58210"/>
        <note>ligand shared between dimeric partners</note>
    </ligand>
</feature>
<name>A0A9X3ISR2_9GAMM</name>
<comment type="similarity">
    <text evidence="1 7">Belongs to the nitroreductase family.</text>
</comment>
<dbReference type="InterPro" id="IPR052530">
    <property type="entry name" value="NAD(P)H_nitroreductase"/>
</dbReference>
<evidence type="ECO:0000256" key="2">
    <source>
        <dbReference type="ARBA" id="ARBA00022630"/>
    </source>
</evidence>
<evidence type="ECO:0000256" key="5">
    <source>
        <dbReference type="ARBA" id="ARBA00023002"/>
    </source>
</evidence>
<dbReference type="PANTHER" id="PTHR43821">
    <property type="entry name" value="NAD(P)H NITROREDUCTASE YDJA-RELATED"/>
    <property type="match status" value="1"/>
</dbReference>
<evidence type="ECO:0000256" key="6">
    <source>
        <dbReference type="ARBA" id="ARBA00023027"/>
    </source>
</evidence>
<dbReference type="GO" id="GO:0016491">
    <property type="term" value="F:oxidoreductase activity"/>
    <property type="evidence" value="ECO:0007669"/>
    <property type="project" value="UniProtKB-UniRule"/>
</dbReference>
<dbReference type="InterPro" id="IPR026021">
    <property type="entry name" value="YdjA-like"/>
</dbReference>
<dbReference type="RefSeq" id="WP_283174883.1">
    <property type="nucleotide sequence ID" value="NZ_JAPNOA010000056.1"/>
</dbReference>
<evidence type="ECO:0000313" key="10">
    <source>
        <dbReference type="EMBL" id="MCY0966682.1"/>
    </source>
</evidence>
<dbReference type="InterPro" id="IPR000415">
    <property type="entry name" value="Nitroreductase-like"/>
</dbReference>
<dbReference type="Gene3D" id="3.40.109.10">
    <property type="entry name" value="NADH Oxidase"/>
    <property type="match status" value="1"/>
</dbReference>
<dbReference type="Proteomes" id="UP001150830">
    <property type="component" value="Unassembled WGS sequence"/>
</dbReference>
<keyword evidence="2 7" id="KW-0285">Flavoprotein</keyword>
<dbReference type="CDD" id="cd02135">
    <property type="entry name" value="YdjA-like"/>
    <property type="match status" value="1"/>
</dbReference>
<dbReference type="EC" id="1.-.-.-" evidence="7"/>
<keyword evidence="5 7" id="KW-0560">Oxidoreductase</keyword>
<evidence type="ECO:0000256" key="8">
    <source>
        <dbReference type="PIRSR" id="PIRSR000232-1"/>
    </source>
</evidence>
<feature type="binding site" description="in other chain" evidence="8">
    <location>
        <begin position="10"/>
        <end position="12"/>
    </location>
    <ligand>
        <name>FMN</name>
        <dbReference type="ChEBI" id="CHEBI:58210"/>
        <note>ligand shared between dimeric partners</note>
    </ligand>
</feature>
<comment type="caution">
    <text evidence="10">The sequence shown here is derived from an EMBL/GenBank/DDBJ whole genome shotgun (WGS) entry which is preliminary data.</text>
</comment>
<evidence type="ECO:0000256" key="4">
    <source>
        <dbReference type="ARBA" id="ARBA00022857"/>
    </source>
</evidence>
<feature type="binding site" evidence="8">
    <location>
        <position position="39"/>
    </location>
    <ligand>
        <name>FMN</name>
        <dbReference type="ChEBI" id="CHEBI:58210"/>
        <note>ligand shared between dimeric partners</note>
    </ligand>
</feature>
<comment type="cofactor">
    <cofactor evidence="8">
        <name>FMN</name>
        <dbReference type="ChEBI" id="CHEBI:58210"/>
    </cofactor>
    <text evidence="8">Binds 1 FMN per subunit.</text>
</comment>
<gene>
    <name evidence="10" type="ORF">OUO13_15950</name>
</gene>
<proteinExistence type="inferred from homology"/>
<keyword evidence="6 7" id="KW-0520">NAD</keyword>
<dbReference type="EMBL" id="JAPNOA010000056">
    <property type="protein sequence ID" value="MCY0966682.1"/>
    <property type="molecule type" value="Genomic_DNA"/>
</dbReference>
<keyword evidence="4 7" id="KW-0521">NADP</keyword>
<evidence type="ECO:0000313" key="11">
    <source>
        <dbReference type="Proteomes" id="UP001150830"/>
    </source>
</evidence>
<keyword evidence="11" id="KW-1185">Reference proteome</keyword>